<feature type="region of interest" description="Disordered" evidence="1">
    <location>
        <begin position="12"/>
        <end position="50"/>
    </location>
</feature>
<organism evidence="2 3">
    <name type="scientific">Sphingobium naphthae</name>
    <dbReference type="NCBI Taxonomy" id="1886786"/>
    <lineage>
        <taxon>Bacteria</taxon>
        <taxon>Pseudomonadati</taxon>
        <taxon>Pseudomonadota</taxon>
        <taxon>Alphaproteobacteria</taxon>
        <taxon>Sphingomonadales</taxon>
        <taxon>Sphingomonadaceae</taxon>
        <taxon>Sphingobium</taxon>
    </lineage>
</organism>
<accession>A0ABU3ZYK4</accession>
<evidence type="ECO:0000313" key="2">
    <source>
        <dbReference type="EMBL" id="MDV5824603.1"/>
    </source>
</evidence>
<keyword evidence="3" id="KW-1185">Reference proteome</keyword>
<name>A0ABU3ZYK4_9SPHN</name>
<dbReference type="Proteomes" id="UP001185984">
    <property type="component" value="Unassembled WGS sequence"/>
</dbReference>
<evidence type="ECO:0000313" key="3">
    <source>
        <dbReference type="Proteomes" id="UP001185984"/>
    </source>
</evidence>
<comment type="caution">
    <text evidence="2">The sequence shown here is derived from an EMBL/GenBank/DDBJ whole genome shotgun (WGS) entry which is preliminary data.</text>
</comment>
<sequence>MTRFDQAFAALSDRMSMPAAPRRAGGPAPSLTSLIDRVNDAKQRYQPGRR</sequence>
<protein>
    <submittedName>
        <fullName evidence="2">Uncharacterized protein</fullName>
    </submittedName>
</protein>
<gene>
    <name evidence="2" type="ORF">O0R41_13450</name>
</gene>
<dbReference type="EMBL" id="JAPTHD010000005">
    <property type="protein sequence ID" value="MDV5824603.1"/>
    <property type="molecule type" value="Genomic_DNA"/>
</dbReference>
<dbReference type="RefSeq" id="WP_317517287.1">
    <property type="nucleotide sequence ID" value="NZ_JAPTHD010000005.1"/>
</dbReference>
<proteinExistence type="predicted"/>
<evidence type="ECO:0000256" key="1">
    <source>
        <dbReference type="SAM" id="MobiDB-lite"/>
    </source>
</evidence>
<feature type="compositionally biased region" description="Low complexity" evidence="1">
    <location>
        <begin position="18"/>
        <end position="29"/>
    </location>
</feature>
<reference evidence="3" key="1">
    <citation type="journal article" date="2022" name="J Environ Chem Eng">
        <title>Biodegradation of petroleum oil using a constructed nonpathogenic and heavy metal-tolerant bacterial consortium isolated from marine sponges.</title>
        <authorList>
            <person name="Dechsakulwatana C."/>
            <person name="Rungsihiranrut A."/>
            <person name="Muangchinda C."/>
            <person name="Ningthoujam R."/>
            <person name="Klankeo P."/>
            <person name="Pinyakong O."/>
        </authorList>
    </citation>
    <scope>NUCLEOTIDE SEQUENCE [LARGE SCALE GENOMIC DNA]</scope>
    <source>
        <strain evidence="3">MO2-4</strain>
    </source>
</reference>